<feature type="region of interest" description="Disordered" evidence="1">
    <location>
        <begin position="208"/>
        <end position="229"/>
    </location>
</feature>
<dbReference type="AlphaFoldDB" id="A0A2Z6BEF7"/>
<proteinExistence type="predicted"/>
<sequence>MDYCNELINSIKKLNILILQAHCIQGSTDLIKMASLYLYRDVLNAIQTTPILLSEMPYSMIIVIKVSNIDIKQFFEIYLPKIFFIKHLKSGKVNYPGIHYDKPFIQVMRHLELWFDKRLRDNCPNCSMGIREKLCGYSNNLDMGFSLSFPVMVDVSGSPSENSRVVDFRMVYIAGYVNSKEKENTHGVFSFPIISGTLLKWSTHDDDVNNDNGDGSSNNNNNDNNNDNIIKEYKDDELESNIDPVSKMCCLLHYLWTRELTKEMLESNTCLVRALSINPTKISISNIHNKKYFTIKKLYETIGCNPIESVYVQEFLDSVKVILLL</sequence>
<dbReference type="EMBL" id="AP010878">
    <property type="protein sequence ID" value="BBD20108.1"/>
    <property type="molecule type" value="Genomic_DNA"/>
</dbReference>
<evidence type="ECO:0000313" key="2">
    <source>
        <dbReference type="EMBL" id="BBD20108.1"/>
    </source>
</evidence>
<name>A0A2Z6BEF7_PENJP</name>
<accession>A0A2Z6BEF7</accession>
<reference evidence="2" key="1">
    <citation type="submission" date="2008-09" db="EMBL/GenBank/DDBJ databases">
        <title>Highly repeated large DNA fragments in the genome of kuruma shrimp, Marsupenaeus japonicus.</title>
        <authorList>
            <person name="Koyama T."/>
            <person name="Asakawa S."/>
            <person name="Katagiri T."/>
            <person name="Shimizu A."/>
            <person name="Shimizu N."/>
            <person name="Fagutao F.F."/>
            <person name="Rapeepat M."/>
            <person name="Santos M.D."/>
            <person name="Kondo H."/>
            <person name="Hirono I."/>
            <person name="Aoki T."/>
        </authorList>
    </citation>
    <scope>NUCLEOTIDE SEQUENCE</scope>
</reference>
<protein>
    <submittedName>
        <fullName evidence="2">Wsv267-like protein</fullName>
    </submittedName>
</protein>
<evidence type="ECO:0000256" key="1">
    <source>
        <dbReference type="SAM" id="MobiDB-lite"/>
    </source>
</evidence>
<feature type="compositionally biased region" description="Low complexity" evidence="1">
    <location>
        <begin position="210"/>
        <end position="228"/>
    </location>
</feature>
<organism evidence="2">
    <name type="scientific">Penaeus japonicus</name>
    <name type="common">Kuruma prawn</name>
    <name type="synonym">Marsupenaeus japonicus</name>
    <dbReference type="NCBI Taxonomy" id="27405"/>
    <lineage>
        <taxon>Eukaryota</taxon>
        <taxon>Metazoa</taxon>
        <taxon>Ecdysozoa</taxon>
        <taxon>Arthropoda</taxon>
        <taxon>Crustacea</taxon>
        <taxon>Multicrustacea</taxon>
        <taxon>Malacostraca</taxon>
        <taxon>Eumalacostraca</taxon>
        <taxon>Eucarida</taxon>
        <taxon>Decapoda</taxon>
        <taxon>Dendrobranchiata</taxon>
        <taxon>Penaeoidea</taxon>
        <taxon>Penaeidae</taxon>
        <taxon>Penaeus</taxon>
    </lineage>
</organism>